<evidence type="ECO:0000256" key="1">
    <source>
        <dbReference type="ARBA" id="ARBA00022723"/>
    </source>
</evidence>
<dbReference type="Proteomes" id="UP000245119">
    <property type="component" value="Linkage Group LG4"/>
</dbReference>
<proteinExistence type="predicted"/>
<keyword evidence="3" id="KW-0325">Glycoprotein</keyword>
<dbReference type="OrthoDB" id="103349at2759"/>
<dbReference type="GO" id="GO:0046872">
    <property type="term" value="F:metal ion binding"/>
    <property type="evidence" value="ECO:0007669"/>
    <property type="project" value="UniProtKB-KW"/>
</dbReference>
<evidence type="ECO:0000256" key="2">
    <source>
        <dbReference type="ARBA" id="ARBA00022837"/>
    </source>
</evidence>
<keyword evidence="5" id="KW-1185">Reference proteome</keyword>
<protein>
    <recommendedName>
        <fullName evidence="6">Sulfatase N-terminal domain-containing protein</fullName>
    </recommendedName>
</protein>
<evidence type="ECO:0000313" key="5">
    <source>
        <dbReference type="Proteomes" id="UP000245119"/>
    </source>
</evidence>
<evidence type="ECO:0008006" key="6">
    <source>
        <dbReference type="Google" id="ProtNLM"/>
    </source>
</evidence>
<dbReference type="GO" id="GO:0008484">
    <property type="term" value="F:sulfuric ester hydrolase activity"/>
    <property type="evidence" value="ECO:0007669"/>
    <property type="project" value="InterPro"/>
</dbReference>
<dbReference type="InterPro" id="IPR047115">
    <property type="entry name" value="ARSB"/>
</dbReference>
<evidence type="ECO:0000256" key="3">
    <source>
        <dbReference type="ARBA" id="ARBA00023180"/>
    </source>
</evidence>
<dbReference type="Gene3D" id="3.40.720.10">
    <property type="entry name" value="Alkaline Phosphatase, subunit A"/>
    <property type="match status" value="2"/>
</dbReference>
<keyword evidence="2" id="KW-0106">Calcium</keyword>
<dbReference type="InterPro" id="IPR017850">
    <property type="entry name" value="Alkaline_phosphatase_core_sf"/>
</dbReference>
<dbReference type="PANTHER" id="PTHR10342">
    <property type="entry name" value="ARYLSULFATASE"/>
    <property type="match status" value="1"/>
</dbReference>
<organism evidence="4 5">
    <name type="scientific">Pomacea canaliculata</name>
    <name type="common">Golden apple snail</name>
    <dbReference type="NCBI Taxonomy" id="400727"/>
    <lineage>
        <taxon>Eukaryota</taxon>
        <taxon>Metazoa</taxon>
        <taxon>Spiralia</taxon>
        <taxon>Lophotrochozoa</taxon>
        <taxon>Mollusca</taxon>
        <taxon>Gastropoda</taxon>
        <taxon>Caenogastropoda</taxon>
        <taxon>Architaenioglossa</taxon>
        <taxon>Ampullarioidea</taxon>
        <taxon>Ampullariidae</taxon>
        <taxon>Pomacea</taxon>
    </lineage>
</organism>
<dbReference type="PANTHER" id="PTHR10342:SF274">
    <property type="entry name" value="ARYLSULFATASE B"/>
    <property type="match status" value="1"/>
</dbReference>
<evidence type="ECO:0000313" key="4">
    <source>
        <dbReference type="EMBL" id="PVD32698.1"/>
    </source>
</evidence>
<keyword evidence="1" id="KW-0479">Metal-binding</keyword>
<sequence>MAAFPDLTWTKEVSEVCRRTMVHSSLIIALLAGVLLLENVASESPPIKDNVIIVLVDDMGYCDHQDADPDMRTPNIRRLRQEGVTFNQSYVLQGMYNNTVMVTLADNGGPLDGGGANWPLRGQKSTFWEGGMRSFTVLNSGKLRYTNTTFKGMIHAIYSGNLTWGDINFGKDIPRSNISNILLFNIEEDPQEIYNLKDLYPLKVDEMKKLLRKYKKNLFPFVKAAKGPVTWVKYNETFGYQGTDWCNPNP</sequence>
<accession>A0A2T7PH13</accession>
<gene>
    <name evidence="4" type="ORF">C0Q70_08143</name>
</gene>
<comment type="caution">
    <text evidence="4">The sequence shown here is derived from an EMBL/GenBank/DDBJ whole genome shotgun (WGS) entry which is preliminary data.</text>
</comment>
<dbReference type="EMBL" id="PZQS01000004">
    <property type="protein sequence ID" value="PVD32698.1"/>
    <property type="molecule type" value="Genomic_DNA"/>
</dbReference>
<reference evidence="4 5" key="1">
    <citation type="submission" date="2018-04" db="EMBL/GenBank/DDBJ databases">
        <title>The genome of golden apple snail Pomacea canaliculata provides insight into stress tolerance and invasive adaptation.</title>
        <authorList>
            <person name="Liu C."/>
            <person name="Liu B."/>
            <person name="Ren Y."/>
            <person name="Zhang Y."/>
            <person name="Wang H."/>
            <person name="Li S."/>
            <person name="Jiang F."/>
            <person name="Yin L."/>
            <person name="Zhang G."/>
            <person name="Qian W."/>
            <person name="Fan W."/>
        </authorList>
    </citation>
    <scope>NUCLEOTIDE SEQUENCE [LARGE SCALE GENOMIC DNA]</scope>
    <source>
        <strain evidence="4">SZHN2017</strain>
        <tissue evidence="4">Muscle</tissue>
    </source>
</reference>
<dbReference type="AlphaFoldDB" id="A0A2T7PH13"/>
<dbReference type="SUPFAM" id="SSF53649">
    <property type="entry name" value="Alkaline phosphatase-like"/>
    <property type="match status" value="2"/>
</dbReference>
<name>A0A2T7PH13_POMCA</name>